<protein>
    <submittedName>
        <fullName evidence="5">BTAD domain-containing putative transcriptional regulator</fullName>
    </submittedName>
</protein>
<feature type="domain" description="OmpR/PhoB-type" evidence="4">
    <location>
        <begin position="1"/>
        <end position="90"/>
    </location>
</feature>
<dbReference type="PANTHER" id="PTHR47691">
    <property type="entry name" value="REGULATOR-RELATED"/>
    <property type="match status" value="1"/>
</dbReference>
<dbReference type="Gene3D" id="3.40.50.300">
    <property type="entry name" value="P-loop containing nucleotide triphosphate hydrolases"/>
    <property type="match status" value="1"/>
</dbReference>
<dbReference type="Gene3D" id="1.10.10.10">
    <property type="entry name" value="Winged helix-like DNA-binding domain superfamily/Winged helix DNA-binding domain"/>
    <property type="match status" value="1"/>
</dbReference>
<dbReference type="PRINTS" id="PR00364">
    <property type="entry name" value="DISEASERSIST"/>
</dbReference>
<dbReference type="InterPro" id="IPR019734">
    <property type="entry name" value="TPR_rpt"/>
</dbReference>
<dbReference type="Pfam" id="PF25872">
    <property type="entry name" value="HTH_77"/>
    <property type="match status" value="1"/>
</dbReference>
<keyword evidence="6" id="KW-1185">Reference proteome</keyword>
<dbReference type="SMART" id="SM01043">
    <property type="entry name" value="BTAD"/>
    <property type="match status" value="1"/>
</dbReference>
<comment type="similarity">
    <text evidence="1">Belongs to the AfsR/DnrI/RedD regulatory family.</text>
</comment>
<dbReference type="InterPro" id="IPR058852">
    <property type="entry name" value="HTH_77"/>
</dbReference>
<dbReference type="CDD" id="cd15831">
    <property type="entry name" value="BTAD"/>
    <property type="match status" value="1"/>
</dbReference>
<evidence type="ECO:0000256" key="3">
    <source>
        <dbReference type="PROSITE-ProRule" id="PRU01091"/>
    </source>
</evidence>
<dbReference type="InterPro" id="IPR036388">
    <property type="entry name" value="WH-like_DNA-bd_sf"/>
</dbReference>
<name>A0ABV7YIB7_9ACTN</name>
<dbReference type="SUPFAM" id="SSF52540">
    <property type="entry name" value="P-loop containing nucleoside triphosphate hydrolases"/>
    <property type="match status" value="1"/>
</dbReference>
<dbReference type="Gene3D" id="1.25.40.10">
    <property type="entry name" value="Tetratricopeptide repeat domain"/>
    <property type="match status" value="3"/>
</dbReference>
<accession>A0ABV7YIB7</accession>
<evidence type="ECO:0000259" key="4">
    <source>
        <dbReference type="PROSITE" id="PS51755"/>
    </source>
</evidence>
<reference evidence="6" key="1">
    <citation type="journal article" date="2019" name="Int. J. Syst. Evol. Microbiol.">
        <title>The Global Catalogue of Microorganisms (GCM) 10K type strain sequencing project: providing services to taxonomists for standard genome sequencing and annotation.</title>
        <authorList>
            <consortium name="The Broad Institute Genomics Platform"/>
            <consortium name="The Broad Institute Genome Sequencing Center for Infectious Disease"/>
            <person name="Wu L."/>
            <person name="Ma J."/>
        </authorList>
    </citation>
    <scope>NUCLEOTIDE SEQUENCE [LARGE SCALE GENOMIC DNA]</scope>
    <source>
        <strain evidence="6">CGMCC 4.7241</strain>
    </source>
</reference>
<dbReference type="InterPro" id="IPR011990">
    <property type="entry name" value="TPR-like_helical_dom_sf"/>
</dbReference>
<evidence type="ECO:0000313" key="6">
    <source>
        <dbReference type="Proteomes" id="UP001595699"/>
    </source>
</evidence>
<dbReference type="SMART" id="SM00028">
    <property type="entry name" value="TPR"/>
    <property type="match status" value="4"/>
</dbReference>
<dbReference type="SMART" id="SM00862">
    <property type="entry name" value="Trans_reg_C"/>
    <property type="match status" value="1"/>
</dbReference>
<dbReference type="SUPFAM" id="SSF48452">
    <property type="entry name" value="TPR-like"/>
    <property type="match status" value="2"/>
</dbReference>
<dbReference type="EMBL" id="JBHRZH010000027">
    <property type="protein sequence ID" value="MFC3764524.1"/>
    <property type="molecule type" value="Genomic_DNA"/>
</dbReference>
<organism evidence="5 6">
    <name type="scientific">Tenggerimyces flavus</name>
    <dbReference type="NCBI Taxonomy" id="1708749"/>
    <lineage>
        <taxon>Bacteria</taxon>
        <taxon>Bacillati</taxon>
        <taxon>Actinomycetota</taxon>
        <taxon>Actinomycetes</taxon>
        <taxon>Propionibacteriales</taxon>
        <taxon>Nocardioidaceae</taxon>
        <taxon>Tenggerimyces</taxon>
    </lineage>
</organism>
<proteinExistence type="inferred from homology"/>
<evidence type="ECO:0000256" key="1">
    <source>
        <dbReference type="ARBA" id="ARBA00005820"/>
    </source>
</evidence>
<dbReference type="Pfam" id="PF00486">
    <property type="entry name" value="Trans_reg_C"/>
    <property type="match status" value="1"/>
</dbReference>
<sequence>MRVGILGPLVVLDGDRPIPLGGAKERAVLATLALDAGRVVPIDRLVDVVWPGEPPRTAVKTVQNYVLRLRKRLAPLLAIETVTRGYLLRGGPDTTDVGVVARLRAEADSAARSGDTSRRLACLQEALALWRGRSLSEFLALPALASEAARLDELRTVLREDAMDAELAAGRHQELVAELESQVAANPLRERLWTQLMLALYRSGRQADALNAYRRARTVLVEQLGLEPSPQLRALERSILEQDPSLGAPVPGAPRSPLPQTVTSLIGRQDDVDEVLELVSDSPLVTLTGVGGIGKTRMALAVGEAWLRATGRPVWLVELAPLDNGAAVAATVAASVSPATTSDDPIEVIVSALDRQPGLLILDNCEHVIDQACALADALLRRSRGVRVLATSRERLAINGERVWPVPALAAPDASSLTGADDPSEIPSVLLFCERALSATPGLTFDRAALLRVAEVCHRLDGVPLALELAAAQLPVLSLDELMTRLDDPFSVLGGGGRTSLPQHRTLQAAMDWSHGLLDAPARLVFRRLSVFPGAFSLADAEAVCVDRSLAPALVFPVLSVLQGLVNKSLVTVDGALGERRFRMLQTMRDYARVQLDRAGETAETRRRHLRQLLAVADMSLPAKYAEVDRVAGYLADIRAAVDWGLASGEAILVTELLTSAWGYLRSGAPHEGRQWLQRAVNTEPRSTGVGRARALMALAHLRLQGYELELAREAAEEAFRIASRLDDRLVLSQALFTMARPAHLGDDPSTALHWYERSLAVAQAAKNTYLTARTMYFLGVLLTDQGQYDRGIRLLDSAAVAYSSFGSADEASVLSSRGLVAYRLRDLETAADTLGRAVRLFRSFGYAPSLCEPLHRHAHVLRCLGDRQGARAAATESLTIGEAVGARGDTILARHALAELALDEDRLADAASELSQGLASVTGTDDRWILIELVEAGVRLAAAVSAWSFVARLLGAADGLREAILFAHEPVKAADLDGARGLALASLGGAAYSAAYLAGQRLGARGAASLLRDLLEDAAPLAGISSTG</sequence>
<dbReference type="InterPro" id="IPR005158">
    <property type="entry name" value="BTAD"/>
</dbReference>
<feature type="DNA-binding region" description="OmpR/PhoB-type" evidence="3">
    <location>
        <begin position="1"/>
        <end position="90"/>
    </location>
</feature>
<dbReference type="InterPro" id="IPR016032">
    <property type="entry name" value="Sig_transdc_resp-reg_C-effctor"/>
</dbReference>
<evidence type="ECO:0000256" key="2">
    <source>
        <dbReference type="ARBA" id="ARBA00023125"/>
    </source>
</evidence>
<evidence type="ECO:0000313" key="5">
    <source>
        <dbReference type="EMBL" id="MFC3764524.1"/>
    </source>
</evidence>
<dbReference type="Pfam" id="PF03704">
    <property type="entry name" value="BTAD"/>
    <property type="match status" value="1"/>
</dbReference>
<dbReference type="PANTHER" id="PTHR47691:SF3">
    <property type="entry name" value="HTH-TYPE TRANSCRIPTIONAL REGULATOR RV0890C-RELATED"/>
    <property type="match status" value="1"/>
</dbReference>
<keyword evidence="2 3" id="KW-0238">DNA-binding</keyword>
<dbReference type="RefSeq" id="WP_205121457.1">
    <property type="nucleotide sequence ID" value="NZ_JAFBCM010000001.1"/>
</dbReference>
<comment type="caution">
    <text evidence="5">The sequence shown here is derived from an EMBL/GenBank/DDBJ whole genome shotgun (WGS) entry which is preliminary data.</text>
</comment>
<gene>
    <name evidence="5" type="ORF">ACFOUW_27050</name>
</gene>
<dbReference type="SUPFAM" id="SSF46894">
    <property type="entry name" value="C-terminal effector domain of the bipartite response regulators"/>
    <property type="match status" value="1"/>
</dbReference>
<dbReference type="PROSITE" id="PS51755">
    <property type="entry name" value="OMPR_PHOB"/>
    <property type="match status" value="1"/>
</dbReference>
<dbReference type="InterPro" id="IPR001867">
    <property type="entry name" value="OmpR/PhoB-type_DNA-bd"/>
</dbReference>
<dbReference type="Proteomes" id="UP001595699">
    <property type="component" value="Unassembled WGS sequence"/>
</dbReference>
<dbReference type="InterPro" id="IPR027417">
    <property type="entry name" value="P-loop_NTPase"/>
</dbReference>